<feature type="transmembrane region" description="Helical" evidence="5">
    <location>
        <begin position="168"/>
        <end position="185"/>
    </location>
</feature>
<evidence type="ECO:0000256" key="1">
    <source>
        <dbReference type="ARBA" id="ARBA00004127"/>
    </source>
</evidence>
<dbReference type="InterPro" id="IPR039698">
    <property type="entry name" value="Dfg10/SRD5A3"/>
</dbReference>
<proteinExistence type="predicted"/>
<sequence>MIHFYSKHIYFLKVLIFFYHAIVIFFLLISFYFKSISQWALHGKNLFIKLEKEERGKSSKIYKLKKKIDTIIVPKIYFLHFYIIGLVINSILVIQDFHQNYKNERNAFDFISVTNIIFEVHLLRRLLEQLFVVRTTSNSFMHIFSYLLGISFYVVTPFSLYNSDKNEYSLLNLFSIILFIFGNLIQFDSHSRLAKLRPKDTKKNDIMYKVPYGGFFYFVSCPHYFAEILIYLSFLILNTNFINLLNFVMVSLILIINGLKTHNWYFKILEDTYPK</sequence>
<dbReference type="EC" id="1.3.1.94" evidence="7"/>
<dbReference type="InterPro" id="IPR001104">
    <property type="entry name" value="3-oxo-5_a-steroid_4-DH_C"/>
</dbReference>
<dbReference type="PANTHER" id="PTHR14624:SF0">
    <property type="entry name" value="POLYPRENOL REDUCTASE"/>
    <property type="match status" value="1"/>
</dbReference>
<feature type="transmembrane region" description="Helical" evidence="5">
    <location>
        <begin position="76"/>
        <end position="95"/>
    </location>
</feature>
<dbReference type="PROSITE" id="PS50244">
    <property type="entry name" value="S5A_REDUCTASE"/>
    <property type="match status" value="1"/>
</dbReference>
<feature type="transmembrane region" description="Helical" evidence="5">
    <location>
        <begin position="139"/>
        <end position="156"/>
    </location>
</feature>
<dbReference type="VEuPathDB" id="PlasmoDB:PRELSG_1225000"/>
<dbReference type="GO" id="GO:0160198">
    <property type="term" value="F:polyprenal reductase activity"/>
    <property type="evidence" value="ECO:0007669"/>
    <property type="project" value="UniProtKB-EC"/>
</dbReference>
<dbReference type="GO" id="GO:0006488">
    <property type="term" value="P:dolichol-linked oligosaccharide biosynthetic process"/>
    <property type="evidence" value="ECO:0007669"/>
    <property type="project" value="InterPro"/>
</dbReference>
<dbReference type="OrthoDB" id="5788137at2759"/>
<evidence type="ECO:0000256" key="2">
    <source>
        <dbReference type="ARBA" id="ARBA00022692"/>
    </source>
</evidence>
<evidence type="ECO:0000313" key="7">
    <source>
        <dbReference type="EMBL" id="CRH01366.1"/>
    </source>
</evidence>
<dbReference type="OMA" id="WSLHGKN"/>
<keyword evidence="4 5" id="KW-0472">Membrane</keyword>
<evidence type="ECO:0000313" key="8">
    <source>
        <dbReference type="Proteomes" id="UP000220158"/>
    </source>
</evidence>
<evidence type="ECO:0000256" key="5">
    <source>
        <dbReference type="SAM" id="Phobius"/>
    </source>
</evidence>
<dbReference type="GO" id="GO:0005783">
    <property type="term" value="C:endoplasmic reticulum"/>
    <property type="evidence" value="ECO:0007669"/>
    <property type="project" value="TreeGrafter"/>
</dbReference>
<organism evidence="7 8">
    <name type="scientific">Plasmodium relictum</name>
    <dbReference type="NCBI Taxonomy" id="85471"/>
    <lineage>
        <taxon>Eukaryota</taxon>
        <taxon>Sar</taxon>
        <taxon>Alveolata</taxon>
        <taxon>Apicomplexa</taxon>
        <taxon>Aconoidasida</taxon>
        <taxon>Haemosporida</taxon>
        <taxon>Plasmodiidae</taxon>
        <taxon>Plasmodium</taxon>
        <taxon>Plasmodium (Haemamoeba)</taxon>
    </lineage>
</organism>
<dbReference type="UniPathway" id="UPA00378"/>
<evidence type="ECO:0000256" key="3">
    <source>
        <dbReference type="ARBA" id="ARBA00022989"/>
    </source>
</evidence>
<protein>
    <submittedName>
        <fullName evidence="7">Polyprenol reductase, putative</fullName>
        <ecNumber evidence="7">1.3.1.94</ecNumber>
    </submittedName>
</protein>
<dbReference type="EMBL" id="LN835307">
    <property type="protein sequence ID" value="CRH01366.1"/>
    <property type="molecule type" value="Genomic_DNA"/>
</dbReference>
<keyword evidence="3 5" id="KW-1133">Transmembrane helix</keyword>
<dbReference type="GO" id="GO:0016095">
    <property type="term" value="P:polyprenol catabolic process"/>
    <property type="evidence" value="ECO:0007669"/>
    <property type="project" value="TreeGrafter"/>
</dbReference>
<dbReference type="PANTHER" id="PTHR14624">
    <property type="entry name" value="DFG10 PROTEIN"/>
    <property type="match status" value="1"/>
</dbReference>
<reference evidence="7 8" key="1">
    <citation type="submission" date="2015-04" db="EMBL/GenBank/DDBJ databases">
        <authorList>
            <consortium name="Pathogen Informatics"/>
        </authorList>
    </citation>
    <scope>NUCLEOTIDE SEQUENCE [LARGE SCALE GENOMIC DNA]</scope>
    <source>
        <strain evidence="7 8">SGS1</strain>
    </source>
</reference>
<dbReference type="RefSeq" id="XP_028534366.1">
    <property type="nucleotide sequence ID" value="XM_028678037.1"/>
</dbReference>
<dbReference type="GO" id="GO:0003865">
    <property type="term" value="F:3-oxo-5-alpha-steroid 4-dehydrogenase activity"/>
    <property type="evidence" value="ECO:0007669"/>
    <property type="project" value="TreeGrafter"/>
</dbReference>
<comment type="subcellular location">
    <subcellularLocation>
        <location evidence="1">Endomembrane system</location>
        <topology evidence="1">Multi-pass membrane protein</topology>
    </subcellularLocation>
</comment>
<dbReference type="Proteomes" id="UP000220158">
    <property type="component" value="Chromosome 12"/>
</dbReference>
<feature type="transmembrane region" description="Helical" evidence="5">
    <location>
        <begin position="12"/>
        <end position="33"/>
    </location>
</feature>
<feature type="transmembrane region" description="Helical" evidence="5">
    <location>
        <begin position="231"/>
        <end position="256"/>
    </location>
</feature>
<dbReference type="AlphaFoldDB" id="A0A1J1H9R0"/>
<keyword evidence="7" id="KW-0560">Oxidoreductase</keyword>
<keyword evidence="2 5" id="KW-0812">Transmembrane</keyword>
<dbReference type="Pfam" id="PF02544">
    <property type="entry name" value="Steroid_dh"/>
    <property type="match status" value="1"/>
</dbReference>
<dbReference type="GeneID" id="39737494"/>
<accession>A0A1J1H9R0</accession>
<keyword evidence="8" id="KW-1185">Reference proteome</keyword>
<dbReference type="KEGG" id="prel:PRELSG_1225000"/>
<gene>
    <name evidence="7" type="ORF">PRELSG_1225000</name>
</gene>
<evidence type="ECO:0000256" key="4">
    <source>
        <dbReference type="ARBA" id="ARBA00023136"/>
    </source>
</evidence>
<feature type="domain" description="3-oxo-5-alpha-steroid 4-dehydrogenase C-terminal" evidence="6">
    <location>
        <begin position="158"/>
        <end position="275"/>
    </location>
</feature>
<evidence type="ECO:0000259" key="6">
    <source>
        <dbReference type="Pfam" id="PF02544"/>
    </source>
</evidence>
<name>A0A1J1H9R0_PLARL</name>